<keyword evidence="1" id="KW-0472">Membrane</keyword>
<feature type="transmembrane region" description="Helical" evidence="1">
    <location>
        <begin position="20"/>
        <end position="38"/>
    </location>
</feature>
<dbReference type="AlphaFoldDB" id="W0JV30"/>
<dbReference type="EMBL" id="CP007055">
    <property type="protein sequence ID" value="AHG00893.1"/>
    <property type="molecule type" value="Genomic_DNA"/>
</dbReference>
<protein>
    <submittedName>
        <fullName evidence="2">Uncharacterized protein</fullName>
    </submittedName>
</protein>
<sequence>MAFLSAIRLIQYDAVPWELVAVFAIGTALLVGPVAWTARNQLPEKRRENLVYIAGAIALLCAPVILGLGLIFDNLTLFMDAGALGSIVGFAVALLVERLIVPKRLHGFAQ</sequence>
<dbReference type="Proteomes" id="UP000019024">
    <property type="component" value="Chromosome"/>
</dbReference>
<dbReference type="eggNOG" id="ENOG502N5MU">
    <property type="taxonomic scope" value="Archaea"/>
</dbReference>
<reference evidence="2 3" key="1">
    <citation type="submission" date="2014-01" db="EMBL/GenBank/DDBJ databases">
        <authorList>
            <consortium name="DOE Joint Genome Institute"/>
            <person name="Anderson I."/>
            <person name="Huntemann M."/>
            <person name="Han J."/>
            <person name="Chen A."/>
            <person name="Kyrpides N."/>
            <person name="Mavromatis K."/>
            <person name="Markowitz V."/>
            <person name="Palaniappan K."/>
            <person name="Ivanova N."/>
            <person name="Schaumberg A."/>
            <person name="Pati A."/>
            <person name="Liolios K."/>
            <person name="Nordberg H.P."/>
            <person name="Cantor M.N."/>
            <person name="Hua S.X."/>
            <person name="Woyke T."/>
        </authorList>
    </citation>
    <scope>NUCLEOTIDE SEQUENCE [LARGE SCALE GENOMIC DNA]</scope>
    <source>
        <strain evidence="2 3">XH-48</strain>
    </source>
</reference>
<evidence type="ECO:0000313" key="2">
    <source>
        <dbReference type="EMBL" id="AHG00893.1"/>
    </source>
</evidence>
<evidence type="ECO:0000256" key="1">
    <source>
        <dbReference type="SAM" id="Phobius"/>
    </source>
</evidence>
<dbReference type="KEGG" id="hlr:HALLA_11500"/>
<proteinExistence type="predicted"/>
<keyword evidence="1" id="KW-1133">Transmembrane helix</keyword>
<dbReference type="HOGENOM" id="CLU_1901863_0_0_2"/>
<accession>W0JV30</accession>
<feature type="transmembrane region" description="Helical" evidence="1">
    <location>
        <begin position="50"/>
        <end position="71"/>
    </location>
</feature>
<gene>
    <name evidence="2" type="ORF">HALLA_11500</name>
</gene>
<feature type="transmembrane region" description="Helical" evidence="1">
    <location>
        <begin position="77"/>
        <end position="96"/>
    </location>
</feature>
<keyword evidence="1" id="KW-0812">Transmembrane</keyword>
<organism evidence="2 3">
    <name type="scientific">Halostagnicola larsenii XH-48</name>
    <dbReference type="NCBI Taxonomy" id="797299"/>
    <lineage>
        <taxon>Archaea</taxon>
        <taxon>Methanobacteriati</taxon>
        <taxon>Methanobacteriota</taxon>
        <taxon>Stenosarchaea group</taxon>
        <taxon>Halobacteria</taxon>
        <taxon>Halobacteriales</taxon>
        <taxon>Natrialbaceae</taxon>
        <taxon>Halostagnicola</taxon>
    </lineage>
</organism>
<keyword evidence="3" id="KW-1185">Reference proteome</keyword>
<name>W0JV30_9EURY</name>
<evidence type="ECO:0000313" key="3">
    <source>
        <dbReference type="Proteomes" id="UP000019024"/>
    </source>
</evidence>